<dbReference type="SUPFAM" id="SSF47226">
    <property type="entry name" value="Histidine-containing phosphotransfer domain, HPT domain"/>
    <property type="match status" value="1"/>
</dbReference>
<feature type="domain" description="Response regulatory" evidence="8">
    <location>
        <begin position="544"/>
        <end position="660"/>
    </location>
</feature>
<dbReference type="CDD" id="cd00082">
    <property type="entry name" value="HisKA"/>
    <property type="match status" value="1"/>
</dbReference>
<dbReference type="SMART" id="SM00388">
    <property type="entry name" value="HisKA"/>
    <property type="match status" value="1"/>
</dbReference>
<dbReference type="Gene3D" id="3.30.565.10">
    <property type="entry name" value="Histidine kinase-like ATPase, C-terminal domain"/>
    <property type="match status" value="1"/>
</dbReference>
<dbReference type="InterPro" id="IPR003661">
    <property type="entry name" value="HisK_dim/P_dom"/>
</dbReference>
<dbReference type="SUPFAM" id="SSF55785">
    <property type="entry name" value="PYP-like sensor domain (PAS domain)"/>
    <property type="match status" value="1"/>
</dbReference>
<dbReference type="InterPro" id="IPR000014">
    <property type="entry name" value="PAS"/>
</dbReference>
<dbReference type="Pfam" id="PF00072">
    <property type="entry name" value="Response_reg"/>
    <property type="match status" value="1"/>
</dbReference>
<keyword evidence="5" id="KW-0418">Kinase</keyword>
<comment type="caution">
    <text evidence="10">The sequence shown here is derived from an EMBL/GenBank/DDBJ whole genome shotgun (WGS) entry which is preliminary data.</text>
</comment>
<evidence type="ECO:0000256" key="6">
    <source>
        <dbReference type="PROSITE-ProRule" id="PRU00169"/>
    </source>
</evidence>
<dbReference type="RefSeq" id="WP_160971432.1">
    <property type="nucleotide sequence ID" value="NZ_WWEN01000001.1"/>
</dbReference>
<dbReference type="InterPro" id="IPR035965">
    <property type="entry name" value="PAS-like_dom_sf"/>
</dbReference>
<dbReference type="Proteomes" id="UP000479043">
    <property type="component" value="Unassembled WGS sequence"/>
</dbReference>
<dbReference type="Gene3D" id="3.40.50.2300">
    <property type="match status" value="1"/>
</dbReference>
<evidence type="ECO:0000313" key="10">
    <source>
        <dbReference type="EMBL" id="MYM53712.1"/>
    </source>
</evidence>
<evidence type="ECO:0000256" key="5">
    <source>
        <dbReference type="ARBA" id="ARBA00022777"/>
    </source>
</evidence>
<evidence type="ECO:0000259" key="8">
    <source>
        <dbReference type="PROSITE" id="PS50110"/>
    </source>
</evidence>
<comment type="catalytic activity">
    <reaction evidence="1">
        <text>ATP + protein L-histidine = ADP + protein N-phospho-L-histidine.</text>
        <dbReference type="EC" id="2.7.13.3"/>
    </reaction>
</comment>
<dbReference type="AlphaFoldDB" id="A0A6L8LIY2"/>
<dbReference type="PANTHER" id="PTHR43047">
    <property type="entry name" value="TWO-COMPONENT HISTIDINE PROTEIN KINASE"/>
    <property type="match status" value="1"/>
</dbReference>
<dbReference type="PROSITE" id="PS50109">
    <property type="entry name" value="HIS_KIN"/>
    <property type="match status" value="1"/>
</dbReference>
<dbReference type="SUPFAM" id="SSF47384">
    <property type="entry name" value="Homodimeric domain of signal transducing histidine kinase"/>
    <property type="match status" value="1"/>
</dbReference>
<evidence type="ECO:0000259" key="7">
    <source>
        <dbReference type="PROSITE" id="PS50109"/>
    </source>
</evidence>
<evidence type="ECO:0000259" key="9">
    <source>
        <dbReference type="PROSITE" id="PS50112"/>
    </source>
</evidence>
<dbReference type="InterPro" id="IPR011006">
    <property type="entry name" value="CheY-like_superfamily"/>
</dbReference>
<dbReference type="CDD" id="cd00130">
    <property type="entry name" value="PAS"/>
    <property type="match status" value="1"/>
</dbReference>
<dbReference type="PRINTS" id="PR00344">
    <property type="entry name" value="BCTRLSENSOR"/>
</dbReference>
<dbReference type="Gene3D" id="3.30.450.20">
    <property type="entry name" value="PAS domain"/>
    <property type="match status" value="1"/>
</dbReference>
<accession>A0A6L8LIY2</accession>
<dbReference type="InterPro" id="IPR036641">
    <property type="entry name" value="HPT_dom_sf"/>
</dbReference>
<evidence type="ECO:0000256" key="2">
    <source>
        <dbReference type="ARBA" id="ARBA00012438"/>
    </source>
</evidence>
<sequence>MTELVTLTHDDSLARYADIIALDVYPCYLLTVDGKVVFSNAAAERLCPADQFETALQTQPQNADFLIRCAKSTNPKIGRLLLQHDHGGTFGIRGRMARLPARTAIPLLLARLDPGDVEDQYQKLRSESSQLQRAIRARKRSDKRFRQFLDSAVDGIGAVAANGRFTMANKALLQMLGVADLIGKSLFSYVDMGAVLHGSAAPFEAPTDPGSFLEKVSGTPLEVYIESVEHDRYPVEVTFTPTDEPGSRQFVVVMRDITARTEYRDALDRSQYLEAARDIARANEQSKTQFLATVSHEMRTPLGAIATAADLLLQGDDLKPEQRQLMELIRGSSDTALEQINNTLEHVRMDMRPIKDHPVSLFTPNQVLTRLAEQSRIAAEAKGLEIKLALDCQADQQVAGYHHLFQRVVQNLMGNAVKYTDAGSITLSARCEQIGKRGGQKRMLGIEMSVADTGRGIAAEEVDRLFDPFETGSSDYNSLAQSAGLGLSIVKRAVDAMGGSIRVSSTPGIGTEFRVSLSFALPDAGLLPASDEPEIQEPDANGFRVLVVDDNPLNRDLMVKLLTSEGCITTCAESGEAALKAVETDAVDAVLMDIGLPGIDGLEATRRLLTQSGHAGMKVFGLTGFSDPETTERAGIAGMDKVYVKPLRRPQLYEIIQRVRSAGGAMPAPRQAAQMPDLLDKSVSRQIAKIAGENWSVFVHQLQKECLTTLDHLRNALAASASDDIVAMARKASVTVTTVGATALNQSFLEIEERAQTGRLDDLPQLLDATETLLEETRLALALL</sequence>
<dbReference type="Pfam" id="PF02518">
    <property type="entry name" value="HATPase_c"/>
    <property type="match status" value="1"/>
</dbReference>
<organism evidence="10 11">
    <name type="scientific">Thalassovita mangrovi</name>
    <dbReference type="NCBI Taxonomy" id="2692236"/>
    <lineage>
        <taxon>Bacteria</taxon>
        <taxon>Pseudomonadati</taxon>
        <taxon>Pseudomonadota</taxon>
        <taxon>Alphaproteobacteria</taxon>
        <taxon>Rhodobacterales</taxon>
        <taxon>Roseobacteraceae</taxon>
        <taxon>Thalassovita</taxon>
    </lineage>
</organism>
<dbReference type="PROSITE" id="PS50110">
    <property type="entry name" value="RESPONSE_REGULATORY"/>
    <property type="match status" value="1"/>
</dbReference>
<dbReference type="InterPro" id="IPR001789">
    <property type="entry name" value="Sig_transdc_resp-reg_receiver"/>
</dbReference>
<evidence type="ECO:0000313" key="11">
    <source>
        <dbReference type="Proteomes" id="UP000479043"/>
    </source>
</evidence>
<dbReference type="InterPro" id="IPR036890">
    <property type="entry name" value="HATPase_C_sf"/>
</dbReference>
<keyword evidence="11" id="KW-1185">Reference proteome</keyword>
<proteinExistence type="predicted"/>
<dbReference type="InterPro" id="IPR036097">
    <property type="entry name" value="HisK_dim/P_sf"/>
</dbReference>
<feature type="modified residue" description="4-aspartylphosphate" evidence="6">
    <location>
        <position position="593"/>
    </location>
</feature>
<evidence type="ECO:0000256" key="1">
    <source>
        <dbReference type="ARBA" id="ARBA00000085"/>
    </source>
</evidence>
<dbReference type="SMART" id="SM00448">
    <property type="entry name" value="REC"/>
    <property type="match status" value="1"/>
</dbReference>
<keyword evidence="4" id="KW-0808">Transferase</keyword>
<dbReference type="Pfam" id="PF00512">
    <property type="entry name" value="HisKA"/>
    <property type="match status" value="1"/>
</dbReference>
<dbReference type="SMART" id="SM00091">
    <property type="entry name" value="PAS"/>
    <property type="match status" value="1"/>
</dbReference>
<dbReference type="NCBIfam" id="TIGR00229">
    <property type="entry name" value="sensory_box"/>
    <property type="match status" value="1"/>
</dbReference>
<dbReference type="Gene3D" id="1.10.287.130">
    <property type="match status" value="1"/>
</dbReference>
<evidence type="ECO:0000256" key="3">
    <source>
        <dbReference type="ARBA" id="ARBA00022553"/>
    </source>
</evidence>
<evidence type="ECO:0000256" key="4">
    <source>
        <dbReference type="ARBA" id="ARBA00022679"/>
    </source>
</evidence>
<dbReference type="GO" id="GO:0000155">
    <property type="term" value="F:phosphorelay sensor kinase activity"/>
    <property type="evidence" value="ECO:0007669"/>
    <property type="project" value="InterPro"/>
</dbReference>
<dbReference type="EMBL" id="WWEN01000001">
    <property type="protein sequence ID" value="MYM53712.1"/>
    <property type="molecule type" value="Genomic_DNA"/>
</dbReference>
<keyword evidence="3 6" id="KW-0597">Phosphoprotein</keyword>
<dbReference type="SMART" id="SM00387">
    <property type="entry name" value="HATPase_c"/>
    <property type="match status" value="1"/>
</dbReference>
<dbReference type="InterPro" id="IPR003594">
    <property type="entry name" value="HATPase_dom"/>
</dbReference>
<dbReference type="PROSITE" id="PS50112">
    <property type="entry name" value="PAS"/>
    <property type="match status" value="1"/>
</dbReference>
<dbReference type="SUPFAM" id="SSF52172">
    <property type="entry name" value="CheY-like"/>
    <property type="match status" value="1"/>
</dbReference>
<name>A0A6L8LIY2_9RHOB</name>
<dbReference type="Pfam" id="PF13426">
    <property type="entry name" value="PAS_9"/>
    <property type="match status" value="1"/>
</dbReference>
<gene>
    <name evidence="10" type="ORF">GR167_00220</name>
</gene>
<dbReference type="InterPro" id="IPR005467">
    <property type="entry name" value="His_kinase_dom"/>
</dbReference>
<feature type="domain" description="PAS" evidence="9">
    <location>
        <begin position="141"/>
        <end position="177"/>
    </location>
</feature>
<dbReference type="SUPFAM" id="SSF55874">
    <property type="entry name" value="ATPase domain of HSP90 chaperone/DNA topoisomerase II/histidine kinase"/>
    <property type="match status" value="1"/>
</dbReference>
<feature type="domain" description="Histidine kinase" evidence="7">
    <location>
        <begin position="293"/>
        <end position="521"/>
    </location>
</feature>
<protein>
    <recommendedName>
        <fullName evidence="2">histidine kinase</fullName>
        <ecNumber evidence="2">2.7.13.3</ecNumber>
    </recommendedName>
</protein>
<dbReference type="CDD" id="cd17546">
    <property type="entry name" value="REC_hyHK_CKI1_RcsC-like"/>
    <property type="match status" value="1"/>
</dbReference>
<reference evidence="10 11" key="1">
    <citation type="submission" date="2020-01" db="EMBL/GenBank/DDBJ databases">
        <authorList>
            <person name="Chen S."/>
        </authorList>
    </citation>
    <scope>NUCLEOTIDE SEQUENCE [LARGE SCALE GENOMIC DNA]</scope>
    <source>
        <strain evidence="10 11">GS-10</strain>
    </source>
</reference>
<dbReference type="EC" id="2.7.13.3" evidence="2"/>
<dbReference type="InterPro" id="IPR004358">
    <property type="entry name" value="Sig_transdc_His_kin-like_C"/>
</dbReference>